<dbReference type="SUPFAM" id="SSF46689">
    <property type="entry name" value="Homeodomain-like"/>
    <property type="match status" value="1"/>
</dbReference>
<dbReference type="GO" id="GO:0003677">
    <property type="term" value="F:DNA binding"/>
    <property type="evidence" value="ECO:0007669"/>
    <property type="project" value="UniProtKB-UniRule"/>
</dbReference>
<evidence type="ECO:0000256" key="3">
    <source>
        <dbReference type="SAM" id="Phobius"/>
    </source>
</evidence>
<evidence type="ECO:0000259" key="4">
    <source>
        <dbReference type="PROSITE" id="PS50977"/>
    </source>
</evidence>
<dbReference type="Gene3D" id="1.10.357.10">
    <property type="entry name" value="Tetracycline Repressor, domain 2"/>
    <property type="match status" value="1"/>
</dbReference>
<proteinExistence type="predicted"/>
<dbReference type="Pfam" id="PF00440">
    <property type="entry name" value="TetR_N"/>
    <property type="match status" value="1"/>
</dbReference>
<evidence type="ECO:0000313" key="5">
    <source>
        <dbReference type="EMBL" id="AEB06641.1"/>
    </source>
</evidence>
<dbReference type="RefSeq" id="WP_013708384.1">
    <property type="nucleotide sequence ID" value="NC_015389.1"/>
</dbReference>
<name>F2NBA5_CORGP</name>
<dbReference type="STRING" id="700015.Corgl_0525"/>
<dbReference type="Proteomes" id="UP000006851">
    <property type="component" value="Chromosome"/>
</dbReference>
<dbReference type="InterPro" id="IPR001647">
    <property type="entry name" value="HTH_TetR"/>
</dbReference>
<dbReference type="eggNOG" id="COG1309">
    <property type="taxonomic scope" value="Bacteria"/>
</dbReference>
<keyword evidence="6" id="KW-1185">Reference proteome</keyword>
<dbReference type="KEGG" id="cgo:Corgl_0525"/>
<dbReference type="InterPro" id="IPR009057">
    <property type="entry name" value="Homeodomain-like_sf"/>
</dbReference>
<feature type="transmembrane region" description="Helical" evidence="3">
    <location>
        <begin position="150"/>
        <end position="169"/>
    </location>
</feature>
<accession>F2NBA5</accession>
<reference evidence="6" key="1">
    <citation type="journal article" date="2013" name="Stand. Genomic Sci.">
        <title>Complete genome sequence of Coriobacterium glomerans type strain (PW2(T)) from the midgut of Pyrrhocoris apterus L. (red soldier bug).</title>
        <authorList>
            <person name="Stackebrandt E."/>
            <person name="Zeytun A."/>
            <person name="Lapidus A."/>
            <person name="Nolan M."/>
            <person name="Lucas S."/>
            <person name="Hammon N."/>
            <person name="Deshpande S."/>
            <person name="Cheng J.F."/>
            <person name="Tapia R."/>
            <person name="Goodwin L.A."/>
            <person name="Pitluck S."/>
            <person name="Liolios K."/>
            <person name="Pagani I."/>
            <person name="Ivanova N."/>
            <person name="Mavromatis K."/>
            <person name="Mikhailova N."/>
            <person name="Huntemann M."/>
            <person name="Pati A."/>
            <person name="Chen A."/>
            <person name="Palaniappan K."/>
            <person name="Chang Y.J."/>
            <person name="Land M."/>
            <person name="Hauser L."/>
            <person name="Rohde M."/>
            <person name="Pukall R."/>
            <person name="Goker M."/>
            <person name="Detter J.C."/>
            <person name="Woyke T."/>
            <person name="Bristow J."/>
            <person name="Eisen J.A."/>
            <person name="Markowitz V."/>
            <person name="Hugenholtz P."/>
            <person name="Kyrpides N.C."/>
            <person name="Klenk H.P."/>
        </authorList>
    </citation>
    <scope>NUCLEOTIDE SEQUENCE</scope>
    <source>
        <strain evidence="6">ATCC 49209 / DSM 20642 / JCM 10262 / PW2</strain>
    </source>
</reference>
<keyword evidence="3" id="KW-1133">Transmembrane helix</keyword>
<organism evidence="5 6">
    <name type="scientific">Coriobacterium glomerans (strain ATCC 49209 / DSM 20642 / JCM 10262 / PW2)</name>
    <dbReference type="NCBI Taxonomy" id="700015"/>
    <lineage>
        <taxon>Bacteria</taxon>
        <taxon>Bacillati</taxon>
        <taxon>Actinomycetota</taxon>
        <taxon>Coriobacteriia</taxon>
        <taxon>Coriobacteriales</taxon>
        <taxon>Coriobacteriaceae</taxon>
        <taxon>Coriobacterium</taxon>
    </lineage>
</organism>
<dbReference type="AlphaFoldDB" id="F2NBA5"/>
<protein>
    <submittedName>
        <fullName evidence="5">Regulatory protein TetR</fullName>
    </submittedName>
</protein>
<sequence>MVQREDRSSRHRDRRFARTERAIHEAFFSLIEQRDYRKVTITALARLADIDRKTFYLHYDSIEDVADAIFREEADRLVDLLRADLAKDTSSIDVGLLLFNLSANLAPNLSRTKRIAEHMPVEVILRRIERPLTQALIEDDHLGLGSMGPYLSYCVSFFIAGLLAMYRRWLLSDSEIALEDISAVASTAVFSGINGILAEDASTRTNVDMIGDRH</sequence>
<evidence type="ECO:0000256" key="1">
    <source>
        <dbReference type="ARBA" id="ARBA00023125"/>
    </source>
</evidence>
<keyword evidence="3" id="KW-0812">Transmembrane</keyword>
<evidence type="ECO:0000313" key="6">
    <source>
        <dbReference type="Proteomes" id="UP000006851"/>
    </source>
</evidence>
<evidence type="ECO:0000256" key="2">
    <source>
        <dbReference type="PROSITE-ProRule" id="PRU00335"/>
    </source>
</evidence>
<keyword evidence="3" id="KW-0472">Membrane</keyword>
<dbReference type="PROSITE" id="PS50977">
    <property type="entry name" value="HTH_TETR_2"/>
    <property type="match status" value="1"/>
</dbReference>
<dbReference type="EMBL" id="CP002628">
    <property type="protein sequence ID" value="AEB06641.1"/>
    <property type="molecule type" value="Genomic_DNA"/>
</dbReference>
<feature type="domain" description="HTH tetR-type" evidence="4">
    <location>
        <begin position="17"/>
        <end position="77"/>
    </location>
</feature>
<dbReference type="PANTHER" id="PTHR43479:SF11">
    <property type="entry name" value="ACREF_ENVCD OPERON REPRESSOR-RELATED"/>
    <property type="match status" value="1"/>
</dbReference>
<dbReference type="InterPro" id="IPR050624">
    <property type="entry name" value="HTH-type_Tx_Regulator"/>
</dbReference>
<feature type="DNA-binding region" description="H-T-H motif" evidence="2">
    <location>
        <begin position="40"/>
        <end position="59"/>
    </location>
</feature>
<keyword evidence="1 2" id="KW-0238">DNA-binding</keyword>
<dbReference type="HOGENOM" id="CLU_087539_0_3_11"/>
<gene>
    <name evidence="5" type="ordered locus">Corgl_0525</name>
</gene>
<dbReference type="PANTHER" id="PTHR43479">
    <property type="entry name" value="ACREF/ENVCD OPERON REPRESSOR-RELATED"/>
    <property type="match status" value="1"/>
</dbReference>
<dbReference type="OrthoDB" id="3193022at2"/>